<keyword evidence="1" id="KW-0812">Transmembrane</keyword>
<feature type="transmembrane region" description="Helical" evidence="1">
    <location>
        <begin position="6"/>
        <end position="23"/>
    </location>
</feature>
<evidence type="ECO:0000256" key="1">
    <source>
        <dbReference type="SAM" id="Phobius"/>
    </source>
</evidence>
<dbReference type="RefSeq" id="WP_073039533.1">
    <property type="nucleotide sequence ID" value="NZ_FQUO01000002.1"/>
</dbReference>
<evidence type="ECO:0000313" key="3">
    <source>
        <dbReference type="EMBL" id="SHE58412.1"/>
    </source>
</evidence>
<feature type="transmembrane region" description="Helical" evidence="1">
    <location>
        <begin position="253"/>
        <end position="274"/>
    </location>
</feature>
<dbReference type="InterPro" id="IPR052549">
    <property type="entry name" value="SpmB"/>
</dbReference>
<sequence>MALSRIWSAFILVAVTVALFRFLGGDEAIFSRMVVGKTDDVVDTIRYQLAADPRQHGYPNEEKFSERLAGYGYFPADALHPATVVFTEKGAPTNLAPGQSALTITSLPFRLTRPADGIIETCKSAVNIAIGLIGIMALFMGFMSIAEKAGGIRMLSRIIGPFFSRLFPELPKNHPAMGHMMMNFSANLLGLDNAATPFGLKAMESLQELNPSKTTASNAQIMFLCLHASGLTLIPVSIIAARSALKSANPTDIFVPCMIATFVATMAAMFIVSLRQKINLLQPVILAWVGGLSAVIALLVWYLTSLNFESVQSFSSLLSNGLILLIFFLIIAGAVYKKINVFDAFVEGAKGGFETAVKIIPYLVGMLAAISLLRTSGTFDVMIGGMKGLFAFLETDTRFVDGLPTALIKPLSGSGARGMMIDTMKTFGPDSFPGRLSCILQGSSDTTFYVIAVYFGAVSIRNTRYAIGSMLLADLVGIITSVLLAYMFFGSVN</sequence>
<keyword evidence="1" id="KW-0472">Membrane</keyword>
<feature type="transmembrane region" description="Helical" evidence="1">
    <location>
        <begin position="471"/>
        <end position="489"/>
    </location>
</feature>
<keyword evidence="4" id="KW-1185">Reference proteome</keyword>
<feature type="transmembrane region" description="Helical" evidence="1">
    <location>
        <begin position="221"/>
        <end position="241"/>
    </location>
</feature>
<dbReference type="AlphaFoldDB" id="A0A1M4UNQ8"/>
<protein>
    <submittedName>
        <fullName evidence="3">Spore maturation protein SpmA</fullName>
    </submittedName>
</protein>
<name>A0A1M4UNQ8_9BACT</name>
<proteinExistence type="predicted"/>
<feature type="domain" description="Nucleoside transporter/FeoB GTPase Gate" evidence="2">
    <location>
        <begin position="357"/>
        <end position="460"/>
    </location>
</feature>
<dbReference type="OrthoDB" id="9805623at2"/>
<dbReference type="EMBL" id="FQUO01000002">
    <property type="protein sequence ID" value="SHE58412.1"/>
    <property type="molecule type" value="Genomic_DNA"/>
</dbReference>
<dbReference type="PANTHER" id="PTHR35793:SF2">
    <property type="entry name" value="INNER MEMBRANE PROTEIN YJIG"/>
    <property type="match status" value="1"/>
</dbReference>
<feature type="transmembrane region" description="Helical" evidence="1">
    <location>
        <begin position="280"/>
        <end position="304"/>
    </location>
</feature>
<reference evidence="3 4" key="1">
    <citation type="submission" date="2016-11" db="EMBL/GenBank/DDBJ databases">
        <authorList>
            <person name="Jaros S."/>
            <person name="Januszkiewicz K."/>
            <person name="Wedrychowicz H."/>
        </authorList>
    </citation>
    <scope>NUCLEOTIDE SEQUENCE [LARGE SCALE GENOMIC DNA]</scope>
    <source>
        <strain evidence="3 4">DSM 26897</strain>
    </source>
</reference>
<organism evidence="3 4">
    <name type="scientific">Cnuella takakiae</name>
    <dbReference type="NCBI Taxonomy" id="1302690"/>
    <lineage>
        <taxon>Bacteria</taxon>
        <taxon>Pseudomonadati</taxon>
        <taxon>Bacteroidota</taxon>
        <taxon>Chitinophagia</taxon>
        <taxon>Chitinophagales</taxon>
        <taxon>Chitinophagaceae</taxon>
        <taxon>Cnuella</taxon>
    </lineage>
</organism>
<dbReference type="Pfam" id="PF07670">
    <property type="entry name" value="Gate"/>
    <property type="match status" value="2"/>
</dbReference>
<feature type="transmembrane region" description="Helical" evidence="1">
    <location>
        <begin position="356"/>
        <end position="373"/>
    </location>
</feature>
<gene>
    <name evidence="3" type="ORF">SAMN05444008_10210</name>
</gene>
<evidence type="ECO:0000313" key="4">
    <source>
        <dbReference type="Proteomes" id="UP000184368"/>
    </source>
</evidence>
<dbReference type="GO" id="GO:0005886">
    <property type="term" value="C:plasma membrane"/>
    <property type="evidence" value="ECO:0007669"/>
    <property type="project" value="TreeGrafter"/>
</dbReference>
<feature type="transmembrane region" description="Helical" evidence="1">
    <location>
        <begin position="125"/>
        <end position="146"/>
    </location>
</feature>
<feature type="domain" description="Nucleoside transporter/FeoB GTPase Gate" evidence="2">
    <location>
        <begin position="130"/>
        <end position="240"/>
    </location>
</feature>
<dbReference type="STRING" id="1302690.BUE76_13650"/>
<accession>A0A1M4UNQ8</accession>
<dbReference type="InterPro" id="IPR011642">
    <property type="entry name" value="Gate_dom"/>
</dbReference>
<keyword evidence="1" id="KW-1133">Transmembrane helix</keyword>
<feature type="transmembrane region" description="Helical" evidence="1">
    <location>
        <begin position="316"/>
        <end position="336"/>
    </location>
</feature>
<evidence type="ECO:0000259" key="2">
    <source>
        <dbReference type="Pfam" id="PF07670"/>
    </source>
</evidence>
<dbReference type="PANTHER" id="PTHR35793">
    <property type="entry name" value="INNER MEMBRANE PROTEIN YJIG"/>
    <property type="match status" value="1"/>
</dbReference>
<dbReference type="Proteomes" id="UP000184368">
    <property type="component" value="Unassembled WGS sequence"/>
</dbReference>